<evidence type="ECO:0000256" key="1">
    <source>
        <dbReference type="ARBA" id="ARBA00010466"/>
    </source>
</evidence>
<reference evidence="7" key="1">
    <citation type="submission" date="2023-08" db="EMBL/GenBank/DDBJ databases">
        <title>Rhodospirillaceae gen. nov., a novel taxon isolated from the Yangtze River Yuezi River estuary sludge.</title>
        <authorList>
            <person name="Ruan L."/>
        </authorList>
    </citation>
    <scope>NUCLEOTIDE SEQUENCE [LARGE SCALE GENOMIC DNA]</scope>
    <source>
        <strain evidence="7">R-7</strain>
    </source>
</reference>
<dbReference type="SUPFAM" id="SSF100950">
    <property type="entry name" value="NagB/RpiA/CoA transferase-like"/>
    <property type="match status" value="1"/>
</dbReference>
<sequence>MPRDEQASGRELRRSGRLARNRIRIAWMYYVEGLTQNEIAEKLDIGRVTVVRNINEALKQREVKIWIEGDIAECLDLEKRLRQTFGLDEAVVVPEPTDPAHIARSIGVATGMYLSEHLHSDMSVGVGWGTTLHDALQTLAPKDVENLRVVSMMGGILQARHYNPAEFAWQFARITDADCYLLPAPALVDSPATRTALIERCGLNEVFRRAERLDMAVMSVGYIAASSSTFKVNLVSETERAELVRAGAVGDVLCHFYDRDGKLVDHSVNDRVMSIPVPTLRKVPRRVICSGGSEKVEALLGAMKLIDCNALITTEATAQELLIRKK</sequence>
<evidence type="ECO:0000256" key="2">
    <source>
        <dbReference type="ARBA" id="ARBA00023015"/>
    </source>
</evidence>
<keyword evidence="7" id="KW-1185">Reference proteome</keyword>
<dbReference type="InterPro" id="IPR007324">
    <property type="entry name" value="Sugar-bd_dom_put"/>
</dbReference>
<keyword evidence="4" id="KW-0804">Transcription</keyword>
<keyword evidence="2" id="KW-0805">Transcription regulation</keyword>
<dbReference type="InterPro" id="IPR051054">
    <property type="entry name" value="SorC_transcr_regulators"/>
</dbReference>
<dbReference type="InterPro" id="IPR013324">
    <property type="entry name" value="RNA_pol_sigma_r3/r4-like"/>
</dbReference>
<dbReference type="InterPro" id="IPR036388">
    <property type="entry name" value="WH-like_DNA-bd_sf"/>
</dbReference>
<feature type="domain" description="Sugar-binding" evidence="5">
    <location>
        <begin position="71"/>
        <end position="322"/>
    </location>
</feature>
<comment type="caution">
    <text evidence="6">The sequence shown here is derived from an EMBL/GenBank/DDBJ whole genome shotgun (WGS) entry which is preliminary data.</text>
</comment>
<evidence type="ECO:0000256" key="4">
    <source>
        <dbReference type="ARBA" id="ARBA00023163"/>
    </source>
</evidence>
<dbReference type="EMBL" id="JAUYVI010000004">
    <property type="protein sequence ID" value="MDQ7248830.1"/>
    <property type="molecule type" value="Genomic_DNA"/>
</dbReference>
<dbReference type="PANTHER" id="PTHR34294">
    <property type="entry name" value="TRANSCRIPTIONAL REGULATOR-RELATED"/>
    <property type="match status" value="1"/>
</dbReference>
<dbReference type="RefSeq" id="WP_379956311.1">
    <property type="nucleotide sequence ID" value="NZ_JAUYVI010000004.1"/>
</dbReference>
<accession>A0ABU0YM91</accession>
<dbReference type="PANTHER" id="PTHR34294:SF1">
    <property type="entry name" value="TRANSCRIPTIONAL REGULATOR LSRR"/>
    <property type="match status" value="1"/>
</dbReference>
<organism evidence="6 7">
    <name type="scientific">Dongia sedimenti</name>
    <dbReference type="NCBI Taxonomy" id="3064282"/>
    <lineage>
        <taxon>Bacteria</taxon>
        <taxon>Pseudomonadati</taxon>
        <taxon>Pseudomonadota</taxon>
        <taxon>Alphaproteobacteria</taxon>
        <taxon>Rhodospirillales</taxon>
        <taxon>Dongiaceae</taxon>
        <taxon>Dongia</taxon>
    </lineage>
</organism>
<name>A0ABU0YM91_9PROT</name>
<evidence type="ECO:0000259" key="5">
    <source>
        <dbReference type="Pfam" id="PF04198"/>
    </source>
</evidence>
<evidence type="ECO:0000313" key="6">
    <source>
        <dbReference type="EMBL" id="MDQ7248830.1"/>
    </source>
</evidence>
<keyword evidence="3" id="KW-0238">DNA-binding</keyword>
<dbReference type="InterPro" id="IPR037171">
    <property type="entry name" value="NagB/RpiA_transferase-like"/>
</dbReference>
<gene>
    <name evidence="6" type="ORF">Q8A70_14185</name>
</gene>
<dbReference type="Proteomes" id="UP001230156">
    <property type="component" value="Unassembled WGS sequence"/>
</dbReference>
<comment type="similarity">
    <text evidence="1">Belongs to the SorC transcriptional regulatory family.</text>
</comment>
<protein>
    <submittedName>
        <fullName evidence="6">Sugar-binding transcriptional regulator</fullName>
    </submittedName>
</protein>
<evidence type="ECO:0000313" key="7">
    <source>
        <dbReference type="Proteomes" id="UP001230156"/>
    </source>
</evidence>
<proteinExistence type="inferred from homology"/>
<dbReference type="SUPFAM" id="SSF88659">
    <property type="entry name" value="Sigma3 and sigma4 domains of RNA polymerase sigma factors"/>
    <property type="match status" value="1"/>
</dbReference>
<dbReference type="Gene3D" id="1.10.10.10">
    <property type="entry name" value="Winged helix-like DNA-binding domain superfamily/Winged helix DNA-binding domain"/>
    <property type="match status" value="1"/>
</dbReference>
<evidence type="ECO:0000256" key="3">
    <source>
        <dbReference type="ARBA" id="ARBA00023125"/>
    </source>
</evidence>
<dbReference type="Gene3D" id="3.40.50.1360">
    <property type="match status" value="1"/>
</dbReference>
<dbReference type="Pfam" id="PF04198">
    <property type="entry name" value="Sugar-bind"/>
    <property type="match status" value="1"/>
</dbReference>